<dbReference type="Gene3D" id="3.90.1720.10">
    <property type="entry name" value="endopeptidase domain like (from Nostoc punctiforme)"/>
    <property type="match status" value="1"/>
</dbReference>
<evidence type="ECO:0000313" key="2">
    <source>
        <dbReference type="Proteomes" id="UP000828390"/>
    </source>
</evidence>
<comment type="caution">
    <text evidence="1">The sequence shown here is derived from an EMBL/GenBank/DDBJ whole genome shotgun (WGS) entry which is preliminary data.</text>
</comment>
<accession>A0A9D4RJF1</accession>
<reference evidence="1" key="2">
    <citation type="submission" date="2020-11" db="EMBL/GenBank/DDBJ databases">
        <authorList>
            <person name="McCartney M.A."/>
            <person name="Auch B."/>
            <person name="Kono T."/>
            <person name="Mallez S."/>
            <person name="Becker A."/>
            <person name="Gohl D.M."/>
            <person name="Silverstein K.A.T."/>
            <person name="Koren S."/>
            <person name="Bechman K.B."/>
            <person name="Herman A."/>
            <person name="Abrahante J.E."/>
            <person name="Garbe J."/>
        </authorList>
    </citation>
    <scope>NUCLEOTIDE SEQUENCE</scope>
    <source>
        <strain evidence="1">Duluth1</strain>
        <tissue evidence="1">Whole animal</tissue>
    </source>
</reference>
<organism evidence="1 2">
    <name type="scientific">Dreissena polymorpha</name>
    <name type="common">Zebra mussel</name>
    <name type="synonym">Mytilus polymorpha</name>
    <dbReference type="NCBI Taxonomy" id="45954"/>
    <lineage>
        <taxon>Eukaryota</taxon>
        <taxon>Metazoa</taxon>
        <taxon>Spiralia</taxon>
        <taxon>Lophotrochozoa</taxon>
        <taxon>Mollusca</taxon>
        <taxon>Bivalvia</taxon>
        <taxon>Autobranchia</taxon>
        <taxon>Heteroconchia</taxon>
        <taxon>Euheterodonta</taxon>
        <taxon>Imparidentia</taxon>
        <taxon>Neoheterodontei</taxon>
        <taxon>Myida</taxon>
        <taxon>Dreissenoidea</taxon>
        <taxon>Dreissenidae</taxon>
        <taxon>Dreissena</taxon>
    </lineage>
</organism>
<proteinExistence type="predicted"/>
<dbReference type="EMBL" id="JAIWYP010000002">
    <property type="protein sequence ID" value="KAH3868637.1"/>
    <property type="molecule type" value="Genomic_DNA"/>
</dbReference>
<gene>
    <name evidence="1" type="ORF">DPMN_031788</name>
</gene>
<dbReference type="AlphaFoldDB" id="A0A9D4RJF1"/>
<evidence type="ECO:0000313" key="1">
    <source>
        <dbReference type="EMBL" id="KAH3868637.1"/>
    </source>
</evidence>
<dbReference type="Proteomes" id="UP000828390">
    <property type="component" value="Unassembled WGS sequence"/>
</dbReference>
<reference evidence="1" key="1">
    <citation type="journal article" date="2019" name="bioRxiv">
        <title>The Genome of the Zebra Mussel, Dreissena polymorpha: A Resource for Invasive Species Research.</title>
        <authorList>
            <person name="McCartney M.A."/>
            <person name="Auch B."/>
            <person name="Kono T."/>
            <person name="Mallez S."/>
            <person name="Zhang Y."/>
            <person name="Obille A."/>
            <person name="Becker A."/>
            <person name="Abrahante J.E."/>
            <person name="Garbe J."/>
            <person name="Badalamenti J.P."/>
            <person name="Herman A."/>
            <person name="Mangelson H."/>
            <person name="Liachko I."/>
            <person name="Sullivan S."/>
            <person name="Sone E.D."/>
            <person name="Koren S."/>
            <person name="Silverstein K.A.T."/>
            <person name="Beckman K.B."/>
            <person name="Gohl D.M."/>
        </authorList>
    </citation>
    <scope>NUCLEOTIDE SEQUENCE</scope>
    <source>
        <strain evidence="1">Duluth1</strain>
        <tissue evidence="1">Whole animal</tissue>
    </source>
</reference>
<keyword evidence="2" id="KW-1185">Reference proteome</keyword>
<protein>
    <recommendedName>
        <fullName evidence="3">LRAT domain-containing protein</fullName>
    </recommendedName>
</protein>
<sequence>MRLIRNIGQIQVGDVIVYKYWGLSHEGIVVKITQKNEHEGSLDVIHYGADSLFEKRTITEESKGFNLRIHKVYVMFFESRALESDTVVKRARSRVGEKRHHMSHNRSLHFVEWAKVGKHVEWTHPTAYGKLQLHYVYGWCDLEKGSIVEFTYYGINHQGILTEFDEEHKTITVIHYGSHSLFSTRTIMEDTLDMDLKTQSLKMYQCVDGMRHNEPSEVIRKAKTRLGEQKWRAGNRSWDFCLKCLFVAKTESEDSLDNNAKCKDSVDKNAEQKGKLRYVKLHLLGIYE</sequence>
<name>A0A9D4RJF1_DREPO</name>
<evidence type="ECO:0008006" key="3">
    <source>
        <dbReference type="Google" id="ProtNLM"/>
    </source>
</evidence>